<name>A0A3N2BL45_9MICO</name>
<dbReference type="EMBL" id="RKHL01000002">
    <property type="protein sequence ID" value="ROR75990.1"/>
    <property type="molecule type" value="Genomic_DNA"/>
</dbReference>
<keyword evidence="2" id="KW-1185">Reference proteome</keyword>
<dbReference type="Proteomes" id="UP000266915">
    <property type="component" value="Unassembled WGS sequence"/>
</dbReference>
<dbReference type="AlphaFoldDB" id="A0A3N2BL45"/>
<protein>
    <submittedName>
        <fullName evidence="1">Uncharacterized protein</fullName>
    </submittedName>
</protein>
<evidence type="ECO:0000313" key="2">
    <source>
        <dbReference type="Proteomes" id="UP000266915"/>
    </source>
</evidence>
<sequence>MTAVTRTRPAPENPYARIYAEFLEQTKDHVLTVTVDDGLNRQMHVGAPGTNIWSFGVVTWPNYLVTVGDIADGFVFSRINDMLDFFDCRGSEGYYSDGASCIDAAYWAQKLVGSRDVRHYSEAAFLASVKDHLRDHEDIGDDAQAEYEKIVAIARTVCARNGVDFEEYLTELRSSGAAPNLELAADAEELEYFGLPIPEQTPASRAASILADAAFHRDTEQEARDWLSDSEGVELFGPDTWEWDLRELDVHFLYTCFALELTVRLWREYETTPAAVERRDPSRAYVLVEGGVVQNAPLLPVYDMDLLKEQDSVEAAHEALELYERIIKHSEAKQSLPRELKDLAAMVRAGGCAEDVQALNKYESTKTKGRAA</sequence>
<proteinExistence type="predicted"/>
<evidence type="ECO:0000313" key="1">
    <source>
        <dbReference type="EMBL" id="ROR75990.1"/>
    </source>
</evidence>
<gene>
    <name evidence="1" type="ORF">EDD42_3941</name>
</gene>
<organism evidence="1 2">
    <name type="scientific">Plantibacter flavus</name>
    <dbReference type="NCBI Taxonomy" id="150123"/>
    <lineage>
        <taxon>Bacteria</taxon>
        <taxon>Bacillati</taxon>
        <taxon>Actinomycetota</taxon>
        <taxon>Actinomycetes</taxon>
        <taxon>Micrococcales</taxon>
        <taxon>Microbacteriaceae</taxon>
        <taxon>Plantibacter</taxon>
    </lineage>
</organism>
<reference evidence="1 2" key="1">
    <citation type="submission" date="2018-11" db="EMBL/GenBank/DDBJ databases">
        <title>Sequencing the genomes of 1000 actinobacteria strains.</title>
        <authorList>
            <person name="Klenk H.-P."/>
        </authorList>
    </citation>
    <scope>NUCLEOTIDE SEQUENCE [LARGE SCALE GENOMIC DNA]</scope>
    <source>
        <strain evidence="1 2">DSM 14012</strain>
    </source>
</reference>
<comment type="caution">
    <text evidence="1">The sequence shown here is derived from an EMBL/GenBank/DDBJ whole genome shotgun (WGS) entry which is preliminary data.</text>
</comment>
<accession>A0A3N2BL45</accession>
<dbReference type="RefSeq" id="WP_085514226.1">
    <property type="nucleotide sequence ID" value="NZ_FXAP01000007.1"/>
</dbReference>